<evidence type="ECO:0000259" key="2">
    <source>
        <dbReference type="PROSITE" id="PS50053"/>
    </source>
</evidence>
<reference evidence="3" key="4">
    <citation type="submission" date="2019-03" db="UniProtKB">
        <authorList>
            <consortium name="EnsemblPlants"/>
        </authorList>
    </citation>
    <scope>IDENTIFICATION</scope>
</reference>
<reference evidence="3" key="5">
    <citation type="journal article" date="2021" name="G3 (Bethesda)">
        <title>Aegilops tauschii genome assembly Aet v5.0 features greater sequence contiguity and improved annotation.</title>
        <authorList>
            <person name="Wang L."/>
            <person name="Zhu T."/>
            <person name="Rodriguez J.C."/>
            <person name="Deal K.R."/>
            <person name="Dubcovsky J."/>
            <person name="McGuire P.E."/>
            <person name="Lux T."/>
            <person name="Spannagl M."/>
            <person name="Mayer K.F.X."/>
            <person name="Baldrich P."/>
            <person name="Meyers B.C."/>
            <person name="Huo N."/>
            <person name="Gu Y.Q."/>
            <person name="Zhou H."/>
            <person name="Devos K.M."/>
            <person name="Bennetzen J.L."/>
            <person name="Unver T."/>
            <person name="Budak H."/>
            <person name="Gulick P.J."/>
            <person name="Galiba G."/>
            <person name="Kalapos B."/>
            <person name="Nelson D.R."/>
            <person name="Li P."/>
            <person name="You F.M."/>
            <person name="Luo M.C."/>
            <person name="Dvorak J."/>
        </authorList>
    </citation>
    <scope>NUCLEOTIDE SEQUENCE [LARGE SCALE GENOMIC DNA]</scope>
    <source>
        <strain evidence="3">cv. AL8/78</strain>
    </source>
</reference>
<dbReference type="Gramene" id="AET2Gv20290400.2">
    <property type="protein sequence ID" value="AET2Gv20290400.2"/>
    <property type="gene ID" value="AET2Gv20290400"/>
</dbReference>
<dbReference type="SUPFAM" id="SSF54236">
    <property type="entry name" value="Ubiquitin-like"/>
    <property type="match status" value="1"/>
</dbReference>
<keyword evidence="4" id="KW-1185">Reference proteome</keyword>
<dbReference type="InterPro" id="IPR000626">
    <property type="entry name" value="Ubiquitin-like_dom"/>
</dbReference>
<proteinExistence type="predicted"/>
<dbReference type="Gene3D" id="3.10.20.90">
    <property type="entry name" value="Phosphatidylinositol 3-kinase Catalytic Subunit, Chain A, domain 1"/>
    <property type="match status" value="1"/>
</dbReference>
<feature type="domain" description="Ubiquitin-like" evidence="2">
    <location>
        <begin position="50"/>
        <end position="128"/>
    </location>
</feature>
<protein>
    <recommendedName>
        <fullName evidence="2">Ubiquitin-like domain-containing protein</fullName>
    </recommendedName>
</protein>
<organism evidence="3 4">
    <name type="scientific">Aegilops tauschii subsp. strangulata</name>
    <name type="common">Goatgrass</name>
    <dbReference type="NCBI Taxonomy" id="200361"/>
    <lineage>
        <taxon>Eukaryota</taxon>
        <taxon>Viridiplantae</taxon>
        <taxon>Streptophyta</taxon>
        <taxon>Embryophyta</taxon>
        <taxon>Tracheophyta</taxon>
        <taxon>Spermatophyta</taxon>
        <taxon>Magnoliopsida</taxon>
        <taxon>Liliopsida</taxon>
        <taxon>Poales</taxon>
        <taxon>Poaceae</taxon>
        <taxon>BOP clade</taxon>
        <taxon>Pooideae</taxon>
        <taxon>Triticodae</taxon>
        <taxon>Triticeae</taxon>
        <taxon>Triticinae</taxon>
        <taxon>Aegilops</taxon>
    </lineage>
</organism>
<dbReference type="EnsemblPlants" id="AET2Gv20290400.2">
    <property type="protein sequence ID" value="AET2Gv20290400.2"/>
    <property type="gene ID" value="AET2Gv20290400"/>
</dbReference>
<feature type="region of interest" description="Disordered" evidence="1">
    <location>
        <begin position="1"/>
        <end position="45"/>
    </location>
</feature>
<reference evidence="4" key="2">
    <citation type="journal article" date="2017" name="Nat. Plants">
        <title>The Aegilops tauschii genome reveals multiple impacts of transposons.</title>
        <authorList>
            <person name="Zhao G."/>
            <person name="Zou C."/>
            <person name="Li K."/>
            <person name="Wang K."/>
            <person name="Li T."/>
            <person name="Gao L."/>
            <person name="Zhang X."/>
            <person name="Wang H."/>
            <person name="Yang Z."/>
            <person name="Liu X."/>
            <person name="Jiang W."/>
            <person name="Mao L."/>
            <person name="Kong X."/>
            <person name="Jiao Y."/>
            <person name="Jia J."/>
        </authorList>
    </citation>
    <scope>NUCLEOTIDE SEQUENCE [LARGE SCALE GENOMIC DNA]</scope>
    <source>
        <strain evidence="4">cv. AL8/78</strain>
    </source>
</reference>
<evidence type="ECO:0000313" key="4">
    <source>
        <dbReference type="Proteomes" id="UP000015105"/>
    </source>
</evidence>
<dbReference type="Proteomes" id="UP000015105">
    <property type="component" value="Chromosome 2D"/>
</dbReference>
<accession>A0A453AXD8</accession>
<reference evidence="3" key="3">
    <citation type="journal article" date="2017" name="Nature">
        <title>Genome sequence of the progenitor of the wheat D genome Aegilops tauschii.</title>
        <authorList>
            <person name="Luo M.C."/>
            <person name="Gu Y.Q."/>
            <person name="Puiu D."/>
            <person name="Wang H."/>
            <person name="Twardziok S.O."/>
            <person name="Deal K.R."/>
            <person name="Huo N."/>
            <person name="Zhu T."/>
            <person name="Wang L."/>
            <person name="Wang Y."/>
            <person name="McGuire P.E."/>
            <person name="Liu S."/>
            <person name="Long H."/>
            <person name="Ramasamy R.K."/>
            <person name="Rodriguez J.C."/>
            <person name="Van S.L."/>
            <person name="Yuan L."/>
            <person name="Wang Z."/>
            <person name="Xia Z."/>
            <person name="Xiao L."/>
            <person name="Anderson O.D."/>
            <person name="Ouyang S."/>
            <person name="Liang Y."/>
            <person name="Zimin A.V."/>
            <person name="Pertea G."/>
            <person name="Qi P."/>
            <person name="Bennetzen J.L."/>
            <person name="Dai X."/>
            <person name="Dawson M.W."/>
            <person name="Muller H.G."/>
            <person name="Kugler K."/>
            <person name="Rivarola-Duarte L."/>
            <person name="Spannagl M."/>
            <person name="Mayer K.F.X."/>
            <person name="Lu F.H."/>
            <person name="Bevan M.W."/>
            <person name="Leroy P."/>
            <person name="Li P."/>
            <person name="You F.M."/>
            <person name="Sun Q."/>
            <person name="Liu Z."/>
            <person name="Lyons E."/>
            <person name="Wicker T."/>
            <person name="Salzberg S.L."/>
            <person name="Devos K.M."/>
            <person name="Dvorak J."/>
        </authorList>
    </citation>
    <scope>NUCLEOTIDE SEQUENCE [LARGE SCALE GENOMIC DNA]</scope>
    <source>
        <strain evidence="3">cv. AL8/78</strain>
    </source>
</reference>
<dbReference type="STRING" id="200361.A0A453AXD8"/>
<dbReference type="InterPro" id="IPR029071">
    <property type="entry name" value="Ubiquitin-like_domsf"/>
</dbReference>
<name>A0A453AXD8_AEGTS</name>
<feature type="compositionally biased region" description="Basic residues" evidence="1">
    <location>
        <begin position="20"/>
        <end position="29"/>
    </location>
</feature>
<dbReference type="PROSITE" id="PS50053">
    <property type="entry name" value="UBIQUITIN_2"/>
    <property type="match status" value="1"/>
</dbReference>
<reference evidence="4" key="1">
    <citation type="journal article" date="2014" name="Science">
        <title>Ancient hybridizations among the ancestral genomes of bread wheat.</title>
        <authorList>
            <consortium name="International Wheat Genome Sequencing Consortium,"/>
            <person name="Marcussen T."/>
            <person name="Sandve S.R."/>
            <person name="Heier L."/>
            <person name="Spannagl M."/>
            <person name="Pfeifer M."/>
            <person name="Jakobsen K.S."/>
            <person name="Wulff B.B."/>
            <person name="Steuernagel B."/>
            <person name="Mayer K.F."/>
            <person name="Olsen O.A."/>
        </authorList>
    </citation>
    <scope>NUCLEOTIDE SEQUENCE [LARGE SCALE GENOMIC DNA]</scope>
    <source>
        <strain evidence="4">cv. AL8/78</strain>
    </source>
</reference>
<dbReference type="PANTHER" id="PTHR47725:SF2">
    <property type="entry name" value="UBIQUITIN-LIKE DOMAIN-CONTAINING PROTEIN"/>
    <property type="match status" value="1"/>
</dbReference>
<dbReference type="AlphaFoldDB" id="A0A453AXD8"/>
<dbReference type="SMART" id="SM00213">
    <property type="entry name" value="UBQ"/>
    <property type="match status" value="1"/>
</dbReference>
<evidence type="ECO:0000313" key="3">
    <source>
        <dbReference type="EnsemblPlants" id="AET2Gv20290400.2"/>
    </source>
</evidence>
<evidence type="ECO:0000256" key="1">
    <source>
        <dbReference type="SAM" id="MobiDB-lite"/>
    </source>
</evidence>
<sequence>SPRCPRFPATQRSTGLAPPRLRRPRSPRRLRPDPPPLSRRQLKRGSDRLASMYIRVKRNKTTYFIQCDPTETILNIKQKLQSITDHPPNNQRLILLATNNILDDSKTLADQKVENDAVVALALRKDNEFEEVSIADPSDFMASS</sequence>
<dbReference type="PANTHER" id="PTHR47725">
    <property type="entry name" value="OS03G0364000 PROTEIN"/>
    <property type="match status" value="1"/>
</dbReference>
<dbReference type="Pfam" id="PF00240">
    <property type="entry name" value="ubiquitin"/>
    <property type="match status" value="1"/>
</dbReference>